<keyword evidence="2" id="KW-0732">Signal</keyword>
<feature type="signal peptide" evidence="2">
    <location>
        <begin position="1"/>
        <end position="20"/>
    </location>
</feature>
<dbReference type="Proteomes" id="UP000261284">
    <property type="component" value="Unassembled WGS sequence"/>
</dbReference>
<evidence type="ECO:0000313" key="3">
    <source>
        <dbReference type="EMBL" id="RFM25624.1"/>
    </source>
</evidence>
<protein>
    <submittedName>
        <fullName evidence="3">Carbohydrate porin</fullName>
    </submittedName>
</protein>
<evidence type="ECO:0000256" key="2">
    <source>
        <dbReference type="RuleBase" id="RU363072"/>
    </source>
</evidence>
<organism evidence="3 4">
    <name type="scientific">Deminuibacter soli</name>
    <dbReference type="NCBI Taxonomy" id="2291815"/>
    <lineage>
        <taxon>Bacteria</taxon>
        <taxon>Pseudomonadati</taxon>
        <taxon>Bacteroidota</taxon>
        <taxon>Chitinophagia</taxon>
        <taxon>Chitinophagales</taxon>
        <taxon>Chitinophagaceae</taxon>
        <taxon>Deminuibacter</taxon>
    </lineage>
</organism>
<dbReference type="GO" id="GO:0015288">
    <property type="term" value="F:porin activity"/>
    <property type="evidence" value="ECO:0007669"/>
    <property type="project" value="InterPro"/>
</dbReference>
<feature type="chain" id="PRO_5017498216" evidence="2">
    <location>
        <begin position="21"/>
        <end position="447"/>
    </location>
</feature>
<dbReference type="InterPro" id="IPR038673">
    <property type="entry name" value="OprB_sf"/>
</dbReference>
<sequence>MRKIVIAAALCISACTGVQAQLDSTAIKNGWTMHFQLTAVSQSHPSFKAQYSGPNSLVDSAEKGLLSVTTTLFAGKRLWKNAAVYFNPEIAGGSGMSGAKGIAGFPNGETFRIGNPAPALYVARAYLQQHIALANATYVQANDDINQVQAMIPDRRITISAGKFAISDFYDDNAFSHDPRTQFLNWSLMSNGAWDYPANTRGYTVGLVAELIQPGWAIRLSGVQVPKKANGPELDGKIFKANGETLEFEKSYTLGKRAGTVRLLGFFNTTQAPGYRATIKQTQQGDSTNVPVFTGDADLQHYGGSKWGWGVNANQDISDNTGVFFRASWNDGKTATWAFTEIDRSISGGIHINGNGWKRPNDHIGAAIVVNGISKDHRDFLASGLHGFIIGDGQLNYGSENIAEVYYAAQLFKHVIFSGDYQFVSHPAYNKDRGPVHVFAIRGHIEF</sequence>
<dbReference type="Pfam" id="PF04966">
    <property type="entry name" value="OprB"/>
    <property type="match status" value="1"/>
</dbReference>
<dbReference type="EMBL" id="QTJU01000018">
    <property type="protein sequence ID" value="RFM25624.1"/>
    <property type="molecule type" value="Genomic_DNA"/>
</dbReference>
<gene>
    <name evidence="3" type="ORF">DXN05_24110</name>
</gene>
<dbReference type="GO" id="GO:0008643">
    <property type="term" value="P:carbohydrate transport"/>
    <property type="evidence" value="ECO:0007669"/>
    <property type="project" value="InterPro"/>
</dbReference>
<dbReference type="AlphaFoldDB" id="A0A3E1NCT1"/>
<dbReference type="RefSeq" id="WP_116849878.1">
    <property type="nucleotide sequence ID" value="NZ_QTJU01000018.1"/>
</dbReference>
<reference evidence="3 4" key="1">
    <citation type="submission" date="2018-08" db="EMBL/GenBank/DDBJ databases">
        <title>Chitinophagaceae sp. K23C18032701, a novel bacterium isolated from forest soil.</title>
        <authorList>
            <person name="Wang C."/>
        </authorList>
    </citation>
    <scope>NUCLEOTIDE SEQUENCE [LARGE SCALE GENOMIC DNA]</scope>
    <source>
        <strain evidence="3 4">K23C18032701</strain>
    </source>
</reference>
<comment type="caution">
    <text evidence="3">The sequence shown here is derived from an EMBL/GenBank/DDBJ whole genome shotgun (WGS) entry which is preliminary data.</text>
</comment>
<evidence type="ECO:0000256" key="1">
    <source>
        <dbReference type="ARBA" id="ARBA00008769"/>
    </source>
</evidence>
<dbReference type="GO" id="GO:0016020">
    <property type="term" value="C:membrane"/>
    <property type="evidence" value="ECO:0007669"/>
    <property type="project" value="InterPro"/>
</dbReference>
<dbReference type="OrthoDB" id="5755240at2"/>
<proteinExistence type="inferred from homology"/>
<accession>A0A3E1NCT1</accession>
<name>A0A3E1NCT1_9BACT</name>
<dbReference type="InterPro" id="IPR007049">
    <property type="entry name" value="Carb-sel_porin_OprB"/>
</dbReference>
<evidence type="ECO:0000313" key="4">
    <source>
        <dbReference type="Proteomes" id="UP000261284"/>
    </source>
</evidence>
<comment type="similarity">
    <text evidence="1 2">Belongs to the OprB family.</text>
</comment>
<keyword evidence="4" id="KW-1185">Reference proteome</keyword>
<dbReference type="Gene3D" id="2.40.160.180">
    <property type="entry name" value="Carbohydrate-selective porin OprB"/>
    <property type="match status" value="1"/>
</dbReference>